<dbReference type="PANTHER" id="PTHR21274">
    <property type="entry name" value="MECKELIN"/>
    <property type="match status" value="1"/>
</dbReference>
<feature type="chain" id="PRO_5043494846" description="Meckelin" evidence="2">
    <location>
        <begin position="26"/>
        <end position="994"/>
    </location>
</feature>
<organism evidence="3 4">
    <name type="scientific">Lymnaea stagnalis</name>
    <name type="common">Great pond snail</name>
    <name type="synonym">Helix stagnalis</name>
    <dbReference type="NCBI Taxonomy" id="6523"/>
    <lineage>
        <taxon>Eukaryota</taxon>
        <taxon>Metazoa</taxon>
        <taxon>Spiralia</taxon>
        <taxon>Lophotrochozoa</taxon>
        <taxon>Mollusca</taxon>
        <taxon>Gastropoda</taxon>
        <taxon>Heterobranchia</taxon>
        <taxon>Euthyneura</taxon>
        <taxon>Panpulmonata</taxon>
        <taxon>Hygrophila</taxon>
        <taxon>Lymnaeoidea</taxon>
        <taxon>Lymnaeidae</taxon>
        <taxon>Lymnaea</taxon>
    </lineage>
</organism>
<reference evidence="3 4" key="1">
    <citation type="submission" date="2024-04" db="EMBL/GenBank/DDBJ databases">
        <authorList>
            <consortium name="Genoscope - CEA"/>
            <person name="William W."/>
        </authorList>
    </citation>
    <scope>NUCLEOTIDE SEQUENCE [LARGE SCALE GENOMIC DNA]</scope>
</reference>
<protein>
    <recommendedName>
        <fullName evidence="5">Meckelin</fullName>
    </recommendedName>
</protein>
<accession>A0AAV2HMI8</accession>
<evidence type="ECO:0000313" key="4">
    <source>
        <dbReference type="Proteomes" id="UP001497497"/>
    </source>
</evidence>
<gene>
    <name evidence="3" type="ORF">GSLYS_00009224001</name>
</gene>
<dbReference type="InterPro" id="IPR019170">
    <property type="entry name" value="Meckelin"/>
</dbReference>
<proteinExistence type="predicted"/>
<feature type="transmembrane region" description="Helical" evidence="1">
    <location>
        <begin position="527"/>
        <end position="544"/>
    </location>
</feature>
<dbReference type="EMBL" id="CAXITT010000196">
    <property type="protein sequence ID" value="CAL1535264.1"/>
    <property type="molecule type" value="Genomic_DNA"/>
</dbReference>
<dbReference type="AlphaFoldDB" id="A0AAV2HMI8"/>
<evidence type="ECO:0000256" key="2">
    <source>
        <dbReference type="SAM" id="SignalP"/>
    </source>
</evidence>
<dbReference type="Proteomes" id="UP001497497">
    <property type="component" value="Unassembled WGS sequence"/>
</dbReference>
<feature type="transmembrane region" description="Helical" evidence="1">
    <location>
        <begin position="565"/>
        <end position="592"/>
    </location>
</feature>
<comment type="caution">
    <text evidence="3">The sequence shown here is derived from an EMBL/GenBank/DDBJ whole genome shotgun (WGS) entry which is preliminary data.</text>
</comment>
<dbReference type="GO" id="GO:0060271">
    <property type="term" value="P:cilium assembly"/>
    <property type="evidence" value="ECO:0007669"/>
    <property type="project" value="InterPro"/>
</dbReference>
<dbReference type="PANTHER" id="PTHR21274:SF0">
    <property type="entry name" value="MECKELIN"/>
    <property type="match status" value="1"/>
</dbReference>
<feature type="transmembrane region" description="Helical" evidence="1">
    <location>
        <begin position="943"/>
        <end position="967"/>
    </location>
</feature>
<name>A0AAV2HMI8_LYMST</name>
<dbReference type="GO" id="GO:0036038">
    <property type="term" value="C:MKS complex"/>
    <property type="evidence" value="ECO:0007669"/>
    <property type="project" value="InterPro"/>
</dbReference>
<keyword evidence="1" id="KW-0812">Transmembrane</keyword>
<dbReference type="Pfam" id="PF09773">
    <property type="entry name" value="Meckelin"/>
    <property type="match status" value="1"/>
</dbReference>
<feature type="transmembrane region" description="Helical" evidence="1">
    <location>
        <begin position="612"/>
        <end position="632"/>
    </location>
</feature>
<keyword evidence="1" id="KW-0472">Membrane</keyword>
<evidence type="ECO:0000313" key="3">
    <source>
        <dbReference type="EMBL" id="CAL1535264.1"/>
    </source>
</evidence>
<keyword evidence="2" id="KW-0732">Signal</keyword>
<sequence>MASHSSCCTFLLPVLLSALFQITLCQINSYFTYKELSSCKDGTNENDAYEFFNPNTFLCVKCAQNSLIQKRSANGLSCECMPGYRYTKNFGGNEVNCTLCPDAVSDDGWECVTCPGRINEMKKCDPCLGSNDISVLRELNGGYVSSTSPAVTCQTCNAVTQPTDEKNRCERCSITLSLSASSTCTCDASTEKKLNGVCVLLANTIVNPSASLFLIPLENDETGVTSSYLQDNLEAAYTFCRYYKNITACQSLANMCVLIMYRGGRVQTVTTQPQACFYFLQLENSPFYDYKPQIYVEQDADNEIYSEQLRIQWTVDPIMKFPFLVGQFSLEGTFEGFQEMTGSFLQLCQAEEKVLNSAFVFGTYYKHTCSISALTLWDQVKYPLKFYEIYLKYTDTTQNPAVENLYRIPLKVLNFRDSRNEKANQGPIRDWQLTRRFFLVDSVTTQRSEDLTVSVCAQKGATYVRFAKDIHLHVELQSDSADGYTYIPYFDITYDDVPRQTACDGKTVDVSFQVSYTMSQSTYTRNFQIATGTLSALGLLYAGFRTYVWSRRAGRISIDFPTLANFIFFLCGSLSNCFFVIIYGVAFYFFIFYKRQNVIYIVHPEGQAYEDWIALFGAAFALKALALIHMIIMQCSVDIFMVDWERPKGTGGSSGDAGKKQPSTVSIWRTYFVANEWNEIQTKRKINQVFQIFSVVFFLVVVGFEDTATKDPDGSVNKGADVYMSEQSAMYRMALAATIYLVIGIVQIIFFLFIYERFITDDIREFVDICSMSNISVFVMAHGEFGYYIHGRSVHGCSDVAMDEMSDMIKREEADLVGQRGLVSGTEAQTFMMAIPKRLREKYTAVYMPVQLENATSRMGKSQTGKEKSIEAYMTLNRFFCAFIDHSLRDIDYVVKDKNLLEKLLDTEFLELTDKGIFYSDNGHSFDNVLFYGNELMLLIFDVLLFCIVDLIFMDFVLAGIITYLIIELICLIRDTAGKKNLARKTLVDERFLI</sequence>
<evidence type="ECO:0008006" key="5">
    <source>
        <dbReference type="Google" id="ProtNLM"/>
    </source>
</evidence>
<feature type="transmembrane region" description="Helical" evidence="1">
    <location>
        <begin position="733"/>
        <end position="755"/>
    </location>
</feature>
<feature type="transmembrane region" description="Helical" evidence="1">
    <location>
        <begin position="686"/>
        <end position="704"/>
    </location>
</feature>
<feature type="signal peptide" evidence="2">
    <location>
        <begin position="1"/>
        <end position="25"/>
    </location>
</feature>
<evidence type="ECO:0000256" key="1">
    <source>
        <dbReference type="SAM" id="Phobius"/>
    </source>
</evidence>
<keyword evidence="1" id="KW-1133">Transmembrane helix</keyword>
<keyword evidence="4" id="KW-1185">Reference proteome</keyword>